<dbReference type="Pfam" id="PF23283">
    <property type="entry name" value="D8C_UMOD"/>
    <property type="match status" value="1"/>
</dbReference>
<dbReference type="InterPro" id="IPR057774">
    <property type="entry name" value="D8C_UMOD/GP2/OIT3-like"/>
</dbReference>
<dbReference type="OrthoDB" id="382013at2759"/>
<gene>
    <name evidence="4" type="ORF">MGAL_10B035793</name>
</gene>
<evidence type="ECO:0000259" key="3">
    <source>
        <dbReference type="Pfam" id="PF23283"/>
    </source>
</evidence>
<dbReference type="EMBL" id="UYJE01003461">
    <property type="protein sequence ID" value="VDI19513.1"/>
    <property type="molecule type" value="Genomic_DNA"/>
</dbReference>
<keyword evidence="1" id="KW-0732">Signal</keyword>
<feature type="domain" description="UMOD/GP2/OIT3-like D8C" evidence="3">
    <location>
        <begin position="74"/>
        <end position="165"/>
    </location>
</feature>
<name>A0A8B6DJC8_MYTGA</name>
<evidence type="ECO:0000256" key="1">
    <source>
        <dbReference type="ARBA" id="ARBA00022729"/>
    </source>
</evidence>
<dbReference type="PANTHER" id="PTHR36191">
    <property type="entry name" value="ENDO/EXONUCLEASE/PHOSPHATASE DOMAIN-CONTAINING PROTEIN-RELATED"/>
    <property type="match status" value="1"/>
</dbReference>
<dbReference type="PANTHER" id="PTHR36191:SF4">
    <property type="entry name" value="VWFD DOMAIN-CONTAINING PROTEIN"/>
    <property type="match status" value="1"/>
</dbReference>
<evidence type="ECO:0000256" key="2">
    <source>
        <dbReference type="ARBA" id="ARBA00023157"/>
    </source>
</evidence>
<evidence type="ECO:0000313" key="5">
    <source>
        <dbReference type="Proteomes" id="UP000596742"/>
    </source>
</evidence>
<keyword evidence="5" id="KW-1185">Reference proteome</keyword>
<keyword evidence="2" id="KW-1015">Disulfide bond</keyword>
<reference evidence="4" key="1">
    <citation type="submission" date="2018-11" db="EMBL/GenBank/DDBJ databases">
        <authorList>
            <person name="Alioto T."/>
            <person name="Alioto T."/>
        </authorList>
    </citation>
    <scope>NUCLEOTIDE SEQUENCE</scope>
</reference>
<dbReference type="AlphaFoldDB" id="A0A8B6DJC8"/>
<organism evidence="4 5">
    <name type="scientific">Mytilus galloprovincialis</name>
    <name type="common">Mediterranean mussel</name>
    <dbReference type="NCBI Taxonomy" id="29158"/>
    <lineage>
        <taxon>Eukaryota</taxon>
        <taxon>Metazoa</taxon>
        <taxon>Spiralia</taxon>
        <taxon>Lophotrochozoa</taxon>
        <taxon>Mollusca</taxon>
        <taxon>Bivalvia</taxon>
        <taxon>Autobranchia</taxon>
        <taxon>Pteriomorphia</taxon>
        <taxon>Mytilida</taxon>
        <taxon>Mytiloidea</taxon>
        <taxon>Mytilidae</taxon>
        <taxon>Mytilinae</taxon>
        <taxon>Mytilus</taxon>
    </lineage>
</organism>
<comment type="caution">
    <text evidence="4">The sequence shown here is derived from an EMBL/GenBank/DDBJ whole genome shotgun (WGS) entry which is preliminary data.</text>
</comment>
<sequence length="306" mass="34398">MGKQNREKQAGDLNNMGKLDDAMIIQMIVNNGHNIDPCSEKRYTVIDDYRRSPNYNARPSERRLCDNRIKHGWYRFKINGTDAEMPTTCIPHGCGTRAPIWLPLSADGLPSPGKKIRTQACASFEVPGRQLECCGLKFPVTVKNCGDFFAYRLRSTKGCDLAYCTKAINVVCEVGQVYVLHLQKCVDVVVEISKPKLHVKKYPDRVSVVCLFDVNNITVSQHKPTFSVTWIRIRNGVSTVIKFKFLSDTRDQVVLGKDVLTGDYVACEVMPVHQKQSKSSELLFLGIQVRIGIRSICLSGTRLSHC</sequence>
<dbReference type="Proteomes" id="UP000596742">
    <property type="component" value="Unassembled WGS sequence"/>
</dbReference>
<proteinExistence type="predicted"/>
<evidence type="ECO:0000313" key="4">
    <source>
        <dbReference type="EMBL" id="VDI19513.1"/>
    </source>
</evidence>
<accession>A0A8B6DJC8</accession>
<protein>
    <recommendedName>
        <fullName evidence="3">UMOD/GP2/OIT3-like D8C domain-containing protein</fullName>
    </recommendedName>
</protein>